<evidence type="ECO:0000256" key="2">
    <source>
        <dbReference type="ARBA" id="ARBA00022475"/>
    </source>
</evidence>
<keyword evidence="2" id="KW-1003">Cell membrane</keyword>
<proteinExistence type="predicted"/>
<keyword evidence="5 6" id="KW-0472">Membrane</keyword>
<gene>
    <name evidence="7" type="ORF">CulFRC11_2051</name>
</gene>
<protein>
    <submittedName>
        <fullName evidence="7">Uncharacterized protein</fullName>
    </submittedName>
</protein>
<keyword evidence="4 6" id="KW-1133">Transmembrane helix</keyword>
<evidence type="ECO:0000256" key="3">
    <source>
        <dbReference type="ARBA" id="ARBA00022692"/>
    </source>
</evidence>
<evidence type="ECO:0000256" key="4">
    <source>
        <dbReference type="ARBA" id="ARBA00022989"/>
    </source>
</evidence>
<sequence>MKNIRARWWHNKWVRFLGPLVILVIAAFLLRDKMPFLAEGYREVLEANNTGLVLSVVAVLISLIAMAEVMRQLLRAGGSKVSLLHTTQLVFIANSWSGTFPGGAAISTVYQFKTMRTWGVSILVSSWFIVVSGALSTLWLVALGIVGVLFMGAQFSIWPLLGTAGVMIGVSVLLYAATNNPRTTSRYATGIVRAFNRLMRKDPERWIPTIKGQISQLDAVRLTPSRFRVVSLLSLSNWLFDVASLWLCIWAVTGNLPGLERVGEIPSFLGVTLAFVTAKIVGTAQITPAGVGPVEAAMTASLVAVGMTVSTAFGAVFVYRIVSFALITAIGWIIYFITVARGGIRASYGDQDNEPYKETATS</sequence>
<feature type="transmembrane region" description="Helical" evidence="6">
    <location>
        <begin position="296"/>
        <end position="315"/>
    </location>
</feature>
<dbReference type="Pfam" id="PF03706">
    <property type="entry name" value="LPG_synthase_TM"/>
    <property type="match status" value="1"/>
</dbReference>
<evidence type="ECO:0000256" key="1">
    <source>
        <dbReference type="ARBA" id="ARBA00004651"/>
    </source>
</evidence>
<evidence type="ECO:0000256" key="5">
    <source>
        <dbReference type="ARBA" id="ARBA00023136"/>
    </source>
</evidence>
<dbReference type="PANTHER" id="PTHR39087">
    <property type="entry name" value="UPF0104 MEMBRANE PROTEIN MJ1595"/>
    <property type="match status" value="1"/>
</dbReference>
<feature type="transmembrane region" description="Helical" evidence="6">
    <location>
        <begin position="229"/>
        <end position="253"/>
    </location>
</feature>
<accession>A0ABM5RUD2</accession>
<reference evidence="7 8" key="1">
    <citation type="journal article" date="2015" name="Genome Announc.">
        <title>Genome Sequence of Corynebacterium ulcerans Strain FRC11.</title>
        <authorList>
            <person name="Benevides Lde J."/>
            <person name="Viana M.V."/>
            <person name="Mariano D.C."/>
            <person name="Rocha Fde S."/>
            <person name="Bagano P.C."/>
            <person name="Folador E.L."/>
            <person name="Pereira F.L."/>
            <person name="Dorella F.A."/>
            <person name="Leal C.A."/>
            <person name="Carvalho A.F."/>
            <person name="Soares Sde C."/>
            <person name="Carneiro A."/>
            <person name="Ramos R."/>
            <person name="Badell-Ocando E."/>
            <person name="Guiso N."/>
            <person name="Silva A."/>
            <person name="Figueiredo H."/>
            <person name="Azevedo V."/>
            <person name="Guimaraes L.C."/>
        </authorList>
    </citation>
    <scope>NUCLEOTIDE SEQUENCE [LARGE SCALE GENOMIC DNA]</scope>
    <source>
        <strain evidence="8">FRC0011</strain>
    </source>
</reference>
<feature type="transmembrane region" description="Helical" evidence="6">
    <location>
        <begin position="157"/>
        <end position="177"/>
    </location>
</feature>
<dbReference type="NCBIfam" id="TIGR00374">
    <property type="entry name" value="flippase-like domain"/>
    <property type="match status" value="1"/>
</dbReference>
<feature type="transmembrane region" description="Helical" evidence="6">
    <location>
        <begin position="321"/>
        <end position="340"/>
    </location>
</feature>
<dbReference type="Proteomes" id="UP000029910">
    <property type="component" value="Chromosome"/>
</dbReference>
<keyword evidence="8" id="KW-1185">Reference proteome</keyword>
<feature type="transmembrane region" description="Helical" evidence="6">
    <location>
        <begin position="50"/>
        <end position="70"/>
    </location>
</feature>
<name>A0ABM5RUD2_9CORY</name>
<keyword evidence="3 6" id="KW-0812">Transmembrane</keyword>
<comment type="subcellular location">
    <subcellularLocation>
        <location evidence="1">Cell membrane</location>
        <topology evidence="1">Multi-pass membrane protein</topology>
    </subcellularLocation>
</comment>
<evidence type="ECO:0000313" key="8">
    <source>
        <dbReference type="Proteomes" id="UP000029910"/>
    </source>
</evidence>
<evidence type="ECO:0000313" key="7">
    <source>
        <dbReference type="EMBL" id="AIU33599.1"/>
    </source>
</evidence>
<organism evidence="7 8">
    <name type="scientific">Corynebacterium ramonii</name>
    <dbReference type="NCBI Taxonomy" id="3026968"/>
    <lineage>
        <taxon>Bacteria</taxon>
        <taxon>Bacillati</taxon>
        <taxon>Actinomycetota</taxon>
        <taxon>Actinomycetes</taxon>
        <taxon>Mycobacteriales</taxon>
        <taxon>Corynebacteriaceae</taxon>
        <taxon>Corynebacterium</taxon>
    </lineage>
</organism>
<evidence type="ECO:0000256" key="6">
    <source>
        <dbReference type="SAM" id="Phobius"/>
    </source>
</evidence>
<feature type="transmembrane region" description="Helical" evidence="6">
    <location>
        <begin position="265"/>
        <end position="284"/>
    </location>
</feature>
<feature type="transmembrane region" description="Helical" evidence="6">
    <location>
        <begin position="12"/>
        <end position="30"/>
    </location>
</feature>
<feature type="transmembrane region" description="Helical" evidence="6">
    <location>
        <begin position="122"/>
        <end position="151"/>
    </location>
</feature>
<dbReference type="PANTHER" id="PTHR39087:SF2">
    <property type="entry name" value="UPF0104 MEMBRANE PROTEIN MJ1595"/>
    <property type="match status" value="1"/>
</dbReference>
<dbReference type="InterPro" id="IPR022791">
    <property type="entry name" value="L-PG_synthase/AglD"/>
</dbReference>
<dbReference type="EMBL" id="CP009622">
    <property type="protein sequence ID" value="AIU33599.1"/>
    <property type="molecule type" value="Genomic_DNA"/>
</dbReference>